<feature type="active site" description="Nucleophile" evidence="7">
    <location>
        <position position="330"/>
    </location>
</feature>
<comment type="function">
    <text evidence="6 7">Catalyzes amidations at positions B, D, E, and G on adenosylcobyrinic A,C-diamide. NH(2) groups are provided by glutamine, and one molecule of ATP is hydrogenolyzed for each amidation.</text>
</comment>
<dbReference type="PROSITE" id="PS51274">
    <property type="entry name" value="GATASE_COBBQ"/>
    <property type="match status" value="1"/>
</dbReference>
<dbReference type="EMBL" id="FXTO01000025">
    <property type="protein sequence ID" value="SMO92496.1"/>
    <property type="molecule type" value="Genomic_DNA"/>
</dbReference>
<dbReference type="NCBIfam" id="TIGR00313">
    <property type="entry name" value="cobQ"/>
    <property type="match status" value="1"/>
</dbReference>
<keyword evidence="11" id="KW-1185">Reference proteome</keyword>
<dbReference type="RefSeq" id="WP_142494290.1">
    <property type="nucleotide sequence ID" value="NZ_FXTO01000025.1"/>
</dbReference>
<dbReference type="OrthoDB" id="9808302at2"/>
<dbReference type="InterPro" id="IPR002586">
    <property type="entry name" value="CobQ/CobB/MinD/ParA_Nub-bd_dom"/>
</dbReference>
<evidence type="ECO:0000259" key="8">
    <source>
        <dbReference type="Pfam" id="PF01656"/>
    </source>
</evidence>
<dbReference type="GO" id="GO:0009236">
    <property type="term" value="P:cobalamin biosynthetic process"/>
    <property type="evidence" value="ECO:0007669"/>
    <property type="project" value="UniProtKB-UniRule"/>
</dbReference>
<dbReference type="InterPro" id="IPR004459">
    <property type="entry name" value="CobQ_synth"/>
</dbReference>
<dbReference type="InterPro" id="IPR011698">
    <property type="entry name" value="GATase_3"/>
</dbReference>
<dbReference type="InterPro" id="IPR029062">
    <property type="entry name" value="Class_I_gatase-like"/>
</dbReference>
<evidence type="ECO:0000259" key="9">
    <source>
        <dbReference type="Pfam" id="PF07685"/>
    </source>
</evidence>
<dbReference type="UniPathway" id="UPA00148"/>
<evidence type="ECO:0000313" key="11">
    <source>
        <dbReference type="Proteomes" id="UP000316030"/>
    </source>
</evidence>
<feature type="domain" description="CobB/CobQ-like glutamine amidotransferase" evidence="9">
    <location>
        <begin position="250"/>
        <end position="433"/>
    </location>
</feature>
<dbReference type="GO" id="GO:0003824">
    <property type="term" value="F:catalytic activity"/>
    <property type="evidence" value="ECO:0007669"/>
    <property type="project" value="InterPro"/>
</dbReference>
<evidence type="ECO:0000256" key="5">
    <source>
        <dbReference type="ARBA" id="ARBA00022962"/>
    </source>
</evidence>
<evidence type="ECO:0000256" key="2">
    <source>
        <dbReference type="ARBA" id="ARBA00006205"/>
    </source>
</evidence>
<dbReference type="Gene3D" id="3.40.50.880">
    <property type="match status" value="1"/>
</dbReference>
<gene>
    <name evidence="7" type="primary">cobQ</name>
    <name evidence="10" type="ORF">SAMN06265173_1257</name>
</gene>
<evidence type="ECO:0000256" key="4">
    <source>
        <dbReference type="ARBA" id="ARBA00022573"/>
    </source>
</evidence>
<dbReference type="NCBIfam" id="NF001989">
    <property type="entry name" value="PRK00784.1"/>
    <property type="match status" value="1"/>
</dbReference>
<dbReference type="Gene3D" id="3.40.50.300">
    <property type="entry name" value="P-loop containing nucleotide triphosphate hydrolases"/>
    <property type="match status" value="1"/>
</dbReference>
<dbReference type="PANTHER" id="PTHR21343">
    <property type="entry name" value="DETHIOBIOTIN SYNTHETASE"/>
    <property type="match status" value="1"/>
</dbReference>
<sequence length="487" mass="51615">MAQAIMIQGAGSNVGKSLFVAGLARALSNRGLKVRPFKPQNMSNNAAVTADGGEIGRAQALQARAARVAPHTDMNPVLLKPESTTGAQVIVQGQRVGTQLAREFGQKKPSLMPYVLDSFRRLCAEADIVVIEGAGSPAEVNLRTGDIANMGFAEAANIPVILLGDIDRGGVIAQLVGTQTVLSDQDARRICGFAVNKFRGDVTLFEDGVQFIETRTGWPSIGVLPWFDQAWKLPAEDVMDIASGGSGAAKIAVPRLPRIANFDDLDPLSAEPGVSVQIIEPGRPLPGDATLVLIPGSKATIADLAFLREQGWDIDIQAHIRRGGHVLGICGGYQMLGTMIHDPLGIEGPAGSYPGLGLLDIATTMQPEKHLSLTQATYVPTGDAVEGYEIHMGRTDGPDCARAWLTVGHRPEGATNASGRVRGCYLHGLFSADGFRRAFLAELGAQSGLDYESTVEATLDALAAHMEQHLNIETVLELAAEPDYSMS</sequence>
<dbReference type="SUPFAM" id="SSF52540">
    <property type="entry name" value="P-loop containing nucleoside triphosphate hydrolases"/>
    <property type="match status" value="1"/>
</dbReference>
<evidence type="ECO:0000256" key="3">
    <source>
        <dbReference type="ARBA" id="ARBA00019833"/>
    </source>
</evidence>
<proteinExistence type="inferred from homology"/>
<evidence type="ECO:0000256" key="7">
    <source>
        <dbReference type="HAMAP-Rule" id="MF_00028"/>
    </source>
</evidence>
<comment type="similarity">
    <text evidence="2 7">Belongs to the CobB/CobQ family. CobQ subfamily.</text>
</comment>
<dbReference type="GO" id="GO:0015420">
    <property type="term" value="F:ABC-type vitamin B12 transporter activity"/>
    <property type="evidence" value="ECO:0007669"/>
    <property type="project" value="UniProtKB-UniRule"/>
</dbReference>
<feature type="active site" evidence="7">
    <location>
        <position position="427"/>
    </location>
</feature>
<comment type="pathway">
    <text evidence="1 7">Cofactor biosynthesis; adenosylcobalamin biosynthesis.</text>
</comment>
<evidence type="ECO:0000256" key="6">
    <source>
        <dbReference type="ARBA" id="ARBA00025166"/>
    </source>
</evidence>
<dbReference type="Pfam" id="PF01656">
    <property type="entry name" value="CbiA"/>
    <property type="match status" value="1"/>
</dbReference>
<dbReference type="AlphaFoldDB" id="A0A521F8P1"/>
<evidence type="ECO:0000313" key="10">
    <source>
        <dbReference type="EMBL" id="SMO92496.1"/>
    </source>
</evidence>
<dbReference type="InterPro" id="IPR033949">
    <property type="entry name" value="CobQ_GATase1"/>
</dbReference>
<dbReference type="Pfam" id="PF07685">
    <property type="entry name" value="GATase_3"/>
    <property type="match status" value="1"/>
</dbReference>
<dbReference type="SUPFAM" id="SSF52317">
    <property type="entry name" value="Class I glutamine amidotransferase-like"/>
    <property type="match status" value="1"/>
</dbReference>
<accession>A0A521F8P1</accession>
<feature type="domain" description="CobQ/CobB/MinD/ParA nucleotide binding" evidence="8">
    <location>
        <begin position="5"/>
        <end position="237"/>
    </location>
</feature>
<dbReference type="HAMAP" id="MF_00028">
    <property type="entry name" value="CobQ"/>
    <property type="match status" value="1"/>
</dbReference>
<dbReference type="Proteomes" id="UP000316030">
    <property type="component" value="Unassembled WGS sequence"/>
</dbReference>
<reference evidence="10 11" key="1">
    <citation type="submission" date="2017-05" db="EMBL/GenBank/DDBJ databases">
        <authorList>
            <person name="Varghese N."/>
            <person name="Submissions S."/>
        </authorList>
    </citation>
    <scope>NUCLEOTIDE SEQUENCE [LARGE SCALE GENOMIC DNA]</scope>
    <source>
        <strain evidence="10 11">DSM 29506</strain>
    </source>
</reference>
<keyword evidence="4 7" id="KW-0169">Cobalamin biosynthesis</keyword>
<dbReference type="PANTHER" id="PTHR21343:SF1">
    <property type="entry name" value="COBYRIC ACID SYNTHASE"/>
    <property type="match status" value="1"/>
</dbReference>
<keyword evidence="5 7" id="KW-0315">Glutamine amidotransferase</keyword>
<dbReference type="InterPro" id="IPR027417">
    <property type="entry name" value="P-loop_NTPase"/>
</dbReference>
<dbReference type="CDD" id="cd01750">
    <property type="entry name" value="GATase1_CobQ"/>
    <property type="match status" value="1"/>
</dbReference>
<protein>
    <recommendedName>
        <fullName evidence="3 7">Cobyric acid synthase</fullName>
    </recommendedName>
</protein>
<evidence type="ECO:0000256" key="1">
    <source>
        <dbReference type="ARBA" id="ARBA00004953"/>
    </source>
</evidence>
<organism evidence="10 11">
    <name type="scientific">Thalassovita litoralis</name>
    <dbReference type="NCBI Taxonomy" id="1010611"/>
    <lineage>
        <taxon>Bacteria</taxon>
        <taxon>Pseudomonadati</taxon>
        <taxon>Pseudomonadota</taxon>
        <taxon>Alphaproteobacteria</taxon>
        <taxon>Rhodobacterales</taxon>
        <taxon>Roseobacteraceae</taxon>
        <taxon>Thalassovita</taxon>
    </lineage>
</organism>
<name>A0A521F8P1_9RHOB</name>